<dbReference type="EMBL" id="BMAO01023038">
    <property type="protein sequence ID" value="GFQ86211.1"/>
    <property type="molecule type" value="Genomic_DNA"/>
</dbReference>
<dbReference type="Gene3D" id="2.120.10.80">
    <property type="entry name" value="Kelch-type beta propeller"/>
    <property type="match status" value="1"/>
</dbReference>
<dbReference type="InterPro" id="IPR059124">
    <property type="entry name" value="Kelch_HCF"/>
</dbReference>
<dbReference type="OrthoDB" id="10001928at2759"/>
<accession>A0A8X6KVV6</accession>
<dbReference type="Proteomes" id="UP000887116">
    <property type="component" value="Unassembled WGS sequence"/>
</dbReference>
<keyword evidence="4" id="KW-1185">Reference proteome</keyword>
<sequence length="206" mass="22897">MEIYSICSKQSVVVPSVKGDIHQVVLRMDLFVTVHGYLYLVAWLNMESIPMNYMSLLPANGNGRDLNLVLQKSAPPCPRLGHSFTLIGNKVYLFGGLANDSDDPRTTFLELRATSMMWDIPHYNGQPPPPRESHTAVAYTGKNEKHARLIVYGGMSGCRLGDLWQLDIENNDLVQTSVQGLSPLPRSLHSATLIGHRMLVLVDGFH</sequence>
<dbReference type="PANTHER" id="PTHR46003:SF1">
    <property type="entry name" value="HOST CELL FACTOR"/>
    <property type="match status" value="1"/>
</dbReference>
<dbReference type="GO" id="GO:0003713">
    <property type="term" value="F:transcription coactivator activity"/>
    <property type="evidence" value="ECO:0007669"/>
    <property type="project" value="TreeGrafter"/>
</dbReference>
<feature type="domain" description="Host cell factor Kelch-repeats" evidence="2">
    <location>
        <begin position="3"/>
        <end position="201"/>
    </location>
</feature>
<evidence type="ECO:0000256" key="1">
    <source>
        <dbReference type="ARBA" id="ARBA00022737"/>
    </source>
</evidence>
<name>A0A8X6KVV6_TRICU</name>
<dbReference type="InterPro" id="IPR015915">
    <property type="entry name" value="Kelch-typ_b-propeller"/>
</dbReference>
<gene>
    <name evidence="3" type="primary">HCFC1</name>
    <name evidence="3" type="ORF">TNCT_292971</name>
</gene>
<dbReference type="GO" id="GO:0006338">
    <property type="term" value="P:chromatin remodeling"/>
    <property type="evidence" value="ECO:0007669"/>
    <property type="project" value="TreeGrafter"/>
</dbReference>
<dbReference type="InterPro" id="IPR043536">
    <property type="entry name" value="HCF1/2"/>
</dbReference>
<protein>
    <submittedName>
        <fullName evidence="3">Host cell factor 1</fullName>
    </submittedName>
</protein>
<reference evidence="3" key="1">
    <citation type="submission" date="2020-07" db="EMBL/GenBank/DDBJ databases">
        <title>Multicomponent nature underlies the extraordinary mechanical properties of spider dragline silk.</title>
        <authorList>
            <person name="Kono N."/>
            <person name="Nakamura H."/>
            <person name="Mori M."/>
            <person name="Yoshida Y."/>
            <person name="Ohtoshi R."/>
            <person name="Malay A.D."/>
            <person name="Moran D.A.P."/>
            <person name="Tomita M."/>
            <person name="Numata K."/>
            <person name="Arakawa K."/>
        </authorList>
    </citation>
    <scope>NUCLEOTIDE SEQUENCE</scope>
</reference>
<organism evidence="3 4">
    <name type="scientific">Trichonephila clavata</name>
    <name type="common">Joro spider</name>
    <name type="synonym">Nephila clavata</name>
    <dbReference type="NCBI Taxonomy" id="2740835"/>
    <lineage>
        <taxon>Eukaryota</taxon>
        <taxon>Metazoa</taxon>
        <taxon>Ecdysozoa</taxon>
        <taxon>Arthropoda</taxon>
        <taxon>Chelicerata</taxon>
        <taxon>Arachnida</taxon>
        <taxon>Araneae</taxon>
        <taxon>Araneomorphae</taxon>
        <taxon>Entelegynae</taxon>
        <taxon>Araneoidea</taxon>
        <taxon>Nephilidae</taxon>
        <taxon>Trichonephila</taxon>
    </lineage>
</organism>
<dbReference type="AlphaFoldDB" id="A0A8X6KVV6"/>
<dbReference type="Pfam" id="PF13854">
    <property type="entry name" value="Kelch_HCF"/>
    <property type="match status" value="1"/>
</dbReference>
<dbReference type="PANTHER" id="PTHR46003">
    <property type="entry name" value="HOST CELL FACTOR"/>
    <property type="match status" value="1"/>
</dbReference>
<proteinExistence type="predicted"/>
<keyword evidence="1" id="KW-0677">Repeat</keyword>
<evidence type="ECO:0000259" key="2">
    <source>
        <dbReference type="Pfam" id="PF13854"/>
    </source>
</evidence>
<dbReference type="SUPFAM" id="SSF117281">
    <property type="entry name" value="Kelch motif"/>
    <property type="match status" value="1"/>
</dbReference>
<evidence type="ECO:0000313" key="3">
    <source>
        <dbReference type="EMBL" id="GFQ86211.1"/>
    </source>
</evidence>
<dbReference type="GO" id="GO:0035097">
    <property type="term" value="C:histone methyltransferase complex"/>
    <property type="evidence" value="ECO:0007669"/>
    <property type="project" value="TreeGrafter"/>
</dbReference>
<comment type="caution">
    <text evidence="3">The sequence shown here is derived from an EMBL/GenBank/DDBJ whole genome shotgun (WGS) entry which is preliminary data.</text>
</comment>
<evidence type="ECO:0000313" key="4">
    <source>
        <dbReference type="Proteomes" id="UP000887116"/>
    </source>
</evidence>